<protein>
    <recommendedName>
        <fullName evidence="3">D-arabinono-1,4-lactone oxidase</fullName>
        <ecNumber evidence="3">1.1.3.37</ecNumber>
    </recommendedName>
    <alternativeName>
        <fullName evidence="5">L-galactono-gamma-lactone oxidase</fullName>
    </alternativeName>
</protein>
<evidence type="ECO:0000256" key="6">
    <source>
        <dbReference type="SAM" id="SignalP"/>
    </source>
</evidence>
<dbReference type="PANTHER" id="PTHR43762">
    <property type="entry name" value="L-GULONOLACTONE OXIDASE"/>
    <property type="match status" value="1"/>
</dbReference>
<dbReference type="UniPathway" id="UPA00771">
    <property type="reaction ID" value="UER00766"/>
</dbReference>
<dbReference type="SUPFAM" id="SSF56176">
    <property type="entry name" value="FAD-binding/transporter-associated domain-like"/>
    <property type="match status" value="1"/>
</dbReference>
<keyword evidence="6" id="KW-0732">Signal</keyword>
<feature type="domain" description="FAD-binding PCMH-type" evidence="7">
    <location>
        <begin position="50"/>
        <end position="224"/>
    </location>
</feature>
<dbReference type="PIRSF" id="PIRSF000136">
    <property type="entry name" value="LGO_GLO"/>
    <property type="match status" value="1"/>
</dbReference>
<dbReference type="OrthoDB" id="610608at2759"/>
<evidence type="ECO:0000313" key="8">
    <source>
        <dbReference type="EMBL" id="KAF0511653.1"/>
    </source>
</evidence>
<gene>
    <name evidence="8" type="ORF">F8M41_018235</name>
</gene>
<organism evidence="8 9">
    <name type="scientific">Gigaspora margarita</name>
    <dbReference type="NCBI Taxonomy" id="4874"/>
    <lineage>
        <taxon>Eukaryota</taxon>
        <taxon>Fungi</taxon>
        <taxon>Fungi incertae sedis</taxon>
        <taxon>Mucoromycota</taxon>
        <taxon>Glomeromycotina</taxon>
        <taxon>Glomeromycetes</taxon>
        <taxon>Diversisporales</taxon>
        <taxon>Gigasporaceae</taxon>
        <taxon>Gigaspora</taxon>
    </lineage>
</organism>
<dbReference type="EC" id="1.1.3.37" evidence="3"/>
<dbReference type="Proteomes" id="UP000439903">
    <property type="component" value="Unassembled WGS sequence"/>
</dbReference>
<comment type="pathway">
    <text evidence="1">Cofactor biosynthesis; D-erythroascorbate biosynthesis; dehydro-D-arabinono-1,4-lactone from D-arabinose: step 2/2.</text>
</comment>
<proteinExistence type="inferred from homology"/>
<dbReference type="Gene3D" id="3.30.70.2520">
    <property type="match status" value="1"/>
</dbReference>
<dbReference type="InterPro" id="IPR006094">
    <property type="entry name" value="Oxid_FAD_bind_N"/>
</dbReference>
<evidence type="ECO:0000256" key="4">
    <source>
        <dbReference type="ARBA" id="ARBA00023002"/>
    </source>
</evidence>
<dbReference type="InterPro" id="IPR016166">
    <property type="entry name" value="FAD-bd_PCMH"/>
</dbReference>
<keyword evidence="9" id="KW-1185">Reference proteome</keyword>
<reference evidence="8 9" key="1">
    <citation type="journal article" date="2019" name="Environ. Microbiol.">
        <title>At the nexus of three kingdoms: the genome of the mycorrhizal fungus Gigaspora margarita provides insights into plant, endobacterial and fungal interactions.</title>
        <authorList>
            <person name="Venice F."/>
            <person name="Ghignone S."/>
            <person name="Salvioli di Fossalunga A."/>
            <person name="Amselem J."/>
            <person name="Novero M."/>
            <person name="Xianan X."/>
            <person name="Sedzielewska Toro K."/>
            <person name="Morin E."/>
            <person name="Lipzen A."/>
            <person name="Grigoriev I.V."/>
            <person name="Henrissat B."/>
            <person name="Martin F.M."/>
            <person name="Bonfante P."/>
        </authorList>
    </citation>
    <scope>NUCLEOTIDE SEQUENCE [LARGE SCALE GENOMIC DNA]</scope>
    <source>
        <strain evidence="8 9">BEG34</strain>
    </source>
</reference>
<dbReference type="InterPro" id="IPR007173">
    <property type="entry name" value="ALO_C"/>
</dbReference>
<evidence type="ECO:0000256" key="3">
    <source>
        <dbReference type="ARBA" id="ARBA00013136"/>
    </source>
</evidence>
<evidence type="ECO:0000259" key="7">
    <source>
        <dbReference type="PROSITE" id="PS51387"/>
    </source>
</evidence>
<keyword evidence="4" id="KW-0560">Oxidoreductase</keyword>
<dbReference type="GO" id="GO:0071949">
    <property type="term" value="F:FAD binding"/>
    <property type="evidence" value="ECO:0007669"/>
    <property type="project" value="InterPro"/>
</dbReference>
<dbReference type="PROSITE" id="PS00862">
    <property type="entry name" value="OX2_COVAL_FAD"/>
    <property type="match status" value="1"/>
</dbReference>
<evidence type="ECO:0000256" key="2">
    <source>
        <dbReference type="ARBA" id="ARBA00005466"/>
    </source>
</evidence>
<dbReference type="PROSITE" id="PS51387">
    <property type="entry name" value="FAD_PCMH"/>
    <property type="match status" value="1"/>
</dbReference>
<dbReference type="AlphaFoldDB" id="A0A8H4ALZ8"/>
<dbReference type="EMBL" id="WTPW01000437">
    <property type="protein sequence ID" value="KAF0511653.1"/>
    <property type="molecule type" value="Genomic_DNA"/>
</dbReference>
<evidence type="ECO:0000256" key="5">
    <source>
        <dbReference type="ARBA" id="ARBA00033418"/>
    </source>
</evidence>
<dbReference type="InterPro" id="IPR016167">
    <property type="entry name" value="FAD-bd_PCMH_sub1"/>
</dbReference>
<dbReference type="Pfam" id="PF04030">
    <property type="entry name" value="ALO"/>
    <property type="match status" value="1"/>
</dbReference>
<dbReference type="PANTHER" id="PTHR43762:SF1">
    <property type="entry name" value="D-ARABINONO-1,4-LACTONE OXIDASE"/>
    <property type="match status" value="1"/>
</dbReference>
<comment type="similarity">
    <text evidence="2">Belongs to the oxygen-dependent FAD-linked oxidoreductase family.</text>
</comment>
<dbReference type="Pfam" id="PF01565">
    <property type="entry name" value="FAD_binding_4"/>
    <property type="match status" value="1"/>
</dbReference>
<evidence type="ECO:0000256" key="1">
    <source>
        <dbReference type="ARBA" id="ARBA00005083"/>
    </source>
</evidence>
<dbReference type="InterPro" id="IPR010031">
    <property type="entry name" value="FAD_lactone_oxidase-like"/>
</dbReference>
<dbReference type="GO" id="GO:0016020">
    <property type="term" value="C:membrane"/>
    <property type="evidence" value="ECO:0007669"/>
    <property type="project" value="InterPro"/>
</dbReference>
<dbReference type="Gene3D" id="3.30.43.10">
    <property type="entry name" value="Uridine Diphospho-n-acetylenolpyruvylglucosamine Reductase, domain 2"/>
    <property type="match status" value="1"/>
</dbReference>
<sequence>MVIKPFLSFLLILIISTVYKSVAVSINKDLVIRSATPIDNKTWENWNGAIDISPNAIFEPSTLKDLIDIVKRAKKNHKTIRCAAQGHTTSSLSVTDHYLVVVNNLNKVKVQKHPKYGWTVTAEAGTSLADLDQALRTHNPPLTLNSETVFDSFRVSGVIAVGAHGAKTSSGIIADQLCSMKIVIGSGEVCEFSEEINKSEFNAAKVNLGLLGIIYSVTFRVQPMYNLLMTDNYIPIKGWLNAKNIKKLLKSSDGIELLYWPFNGFIQSDSNPLDPNRDLVWVKNWVRTDKQVSLSQQQLEQVRETQRQGIIQQYQLLSSLLQTPEATPNITATIWDNFISSGNSSLIFEAPDAFHYIPAEESAKFDLLEFGFKVDPDFSNVATEFLFAIQTLYEFAKQGKFPVNYIIDLRIIKSTKALLSTTFDNDSEALYCQLDFETAYRTPSWEEFGKLMAKRYFDKYKAKPHWAKEWEFIPNVDSYLSNVLSNQIKQFEQVRAKYDPDKIFFDNKSLQDIFNKALGSKNSKDSKKKKY</sequence>
<dbReference type="GO" id="GO:0003885">
    <property type="term" value="F:D-arabinono-1,4-lactone oxidase activity"/>
    <property type="evidence" value="ECO:0007669"/>
    <property type="project" value="UniProtKB-EC"/>
</dbReference>
<dbReference type="InterPro" id="IPR006093">
    <property type="entry name" value="Oxy_OxRdtase_FAD_BS"/>
</dbReference>
<dbReference type="Gene3D" id="3.30.465.10">
    <property type="match status" value="1"/>
</dbReference>
<feature type="signal peptide" evidence="6">
    <location>
        <begin position="1"/>
        <end position="23"/>
    </location>
</feature>
<comment type="caution">
    <text evidence="8">The sequence shown here is derived from an EMBL/GenBank/DDBJ whole genome shotgun (WGS) entry which is preliminary data.</text>
</comment>
<dbReference type="InterPro" id="IPR016169">
    <property type="entry name" value="FAD-bd_PCMH_sub2"/>
</dbReference>
<dbReference type="InterPro" id="IPR036318">
    <property type="entry name" value="FAD-bd_PCMH-like_sf"/>
</dbReference>
<evidence type="ECO:0000313" key="9">
    <source>
        <dbReference type="Proteomes" id="UP000439903"/>
    </source>
</evidence>
<accession>A0A8H4ALZ8</accession>
<feature type="chain" id="PRO_5034181650" description="D-arabinono-1,4-lactone oxidase" evidence="6">
    <location>
        <begin position="24"/>
        <end position="531"/>
    </location>
</feature>
<name>A0A8H4ALZ8_GIGMA</name>